<evidence type="ECO:0000313" key="1">
    <source>
        <dbReference type="EMBL" id="KAG1528202.1"/>
    </source>
</evidence>
<accession>A0A9P6XMZ9</accession>
<organism evidence="1 2">
    <name type="scientific">Rhizopus delemar</name>
    <dbReference type="NCBI Taxonomy" id="936053"/>
    <lineage>
        <taxon>Eukaryota</taxon>
        <taxon>Fungi</taxon>
        <taxon>Fungi incertae sedis</taxon>
        <taxon>Mucoromycota</taxon>
        <taxon>Mucoromycotina</taxon>
        <taxon>Mucoromycetes</taxon>
        <taxon>Mucorales</taxon>
        <taxon>Mucorineae</taxon>
        <taxon>Rhizopodaceae</taxon>
        <taxon>Rhizopus</taxon>
    </lineage>
</organism>
<comment type="caution">
    <text evidence="1">The sequence shown here is derived from an EMBL/GenBank/DDBJ whole genome shotgun (WGS) entry which is preliminary data.</text>
</comment>
<keyword evidence="2" id="KW-1185">Reference proteome</keyword>
<protein>
    <submittedName>
        <fullName evidence="1">Uncharacterized protein</fullName>
    </submittedName>
</protein>
<sequence>MQLRAAHRHRVIDGPHSAIKGPNLAQFRPHIGVQDALHAKSAAAAGLRRCGSSSSISAAPGVASTAAILLRCPGTRRAATVRAGMRALGWRSAVTGVAWREMG</sequence>
<dbReference type="Proteomes" id="UP000740926">
    <property type="component" value="Unassembled WGS sequence"/>
</dbReference>
<dbReference type="EMBL" id="JAANIU010016702">
    <property type="protein sequence ID" value="KAG1528202.1"/>
    <property type="molecule type" value="Genomic_DNA"/>
</dbReference>
<gene>
    <name evidence="1" type="ORF">G6F50_018262</name>
</gene>
<dbReference type="AlphaFoldDB" id="A0A9P6XMZ9"/>
<proteinExistence type="predicted"/>
<reference evidence="1 2" key="1">
    <citation type="journal article" date="2020" name="Microb. Genom.">
        <title>Genetic diversity of clinical and environmental Mucorales isolates obtained from an investigation of mucormycosis cases among solid organ transplant recipients.</title>
        <authorList>
            <person name="Nguyen M.H."/>
            <person name="Kaul D."/>
            <person name="Muto C."/>
            <person name="Cheng S.J."/>
            <person name="Richter R.A."/>
            <person name="Bruno V.M."/>
            <person name="Liu G."/>
            <person name="Beyhan S."/>
            <person name="Sundermann A.J."/>
            <person name="Mounaud S."/>
            <person name="Pasculle A.W."/>
            <person name="Nierman W.C."/>
            <person name="Driscoll E."/>
            <person name="Cumbie R."/>
            <person name="Clancy C.J."/>
            <person name="Dupont C.L."/>
        </authorList>
    </citation>
    <scope>NUCLEOTIDE SEQUENCE [LARGE SCALE GENOMIC DNA]</scope>
    <source>
        <strain evidence="1 2">GL24</strain>
    </source>
</reference>
<name>A0A9P6XMZ9_9FUNG</name>
<evidence type="ECO:0000313" key="2">
    <source>
        <dbReference type="Proteomes" id="UP000740926"/>
    </source>
</evidence>